<gene>
    <name evidence="1" type="ORF">ACFQZM_24100</name>
</gene>
<evidence type="ECO:0000313" key="2">
    <source>
        <dbReference type="Proteomes" id="UP001597063"/>
    </source>
</evidence>
<evidence type="ECO:0000313" key="1">
    <source>
        <dbReference type="EMBL" id="MFD0687600.1"/>
    </source>
</evidence>
<dbReference type="Proteomes" id="UP001597063">
    <property type="component" value="Unassembled WGS sequence"/>
</dbReference>
<dbReference type="EMBL" id="JBHTGP010000013">
    <property type="protein sequence ID" value="MFD0687600.1"/>
    <property type="molecule type" value="Genomic_DNA"/>
</dbReference>
<dbReference type="RefSeq" id="WP_131756883.1">
    <property type="nucleotide sequence ID" value="NZ_CAACUY010000022.1"/>
</dbReference>
<keyword evidence="2" id="KW-1185">Reference proteome</keyword>
<protein>
    <submittedName>
        <fullName evidence="1">Uncharacterized protein</fullName>
    </submittedName>
</protein>
<reference evidence="2" key="1">
    <citation type="journal article" date="2019" name="Int. J. Syst. Evol. Microbiol.">
        <title>The Global Catalogue of Microorganisms (GCM) 10K type strain sequencing project: providing services to taxonomists for standard genome sequencing and annotation.</title>
        <authorList>
            <consortium name="The Broad Institute Genomics Platform"/>
            <consortium name="The Broad Institute Genome Sequencing Center for Infectious Disease"/>
            <person name="Wu L."/>
            <person name="Ma J."/>
        </authorList>
    </citation>
    <scope>NUCLEOTIDE SEQUENCE [LARGE SCALE GENOMIC DNA]</scope>
    <source>
        <strain evidence="2">JCM 9371</strain>
    </source>
</reference>
<proteinExistence type="predicted"/>
<name>A0ABW2XSV8_9ACTN</name>
<accession>A0ABW2XSV8</accession>
<sequence length="66" mass="7308">MRPLAAGFWILAPAGAAVGLMLAFRRQRDVELATALRQLDAAERQITELYNAAAEQQSPKKIERTI</sequence>
<organism evidence="1 2">
    <name type="scientific">Actinomadura fibrosa</name>
    <dbReference type="NCBI Taxonomy" id="111802"/>
    <lineage>
        <taxon>Bacteria</taxon>
        <taxon>Bacillati</taxon>
        <taxon>Actinomycetota</taxon>
        <taxon>Actinomycetes</taxon>
        <taxon>Streptosporangiales</taxon>
        <taxon>Thermomonosporaceae</taxon>
        <taxon>Actinomadura</taxon>
    </lineage>
</organism>
<comment type="caution">
    <text evidence="1">The sequence shown here is derived from an EMBL/GenBank/DDBJ whole genome shotgun (WGS) entry which is preliminary data.</text>
</comment>